<dbReference type="InterPro" id="IPR035466">
    <property type="entry name" value="GlmS/AgaS_SIS"/>
</dbReference>
<dbReference type="FunFam" id="3.60.20.10:FF:000006">
    <property type="entry name" value="Glutamine--fructose-6-phosphate aminotransferase [isomerizing]"/>
    <property type="match status" value="1"/>
</dbReference>
<evidence type="ECO:0000256" key="1">
    <source>
        <dbReference type="ARBA" id="ARBA00001031"/>
    </source>
</evidence>
<dbReference type="Pfam" id="PF01380">
    <property type="entry name" value="SIS"/>
    <property type="match status" value="2"/>
</dbReference>
<evidence type="ECO:0000256" key="3">
    <source>
        <dbReference type="ARBA" id="ARBA00012916"/>
    </source>
</evidence>
<comment type="caution">
    <text evidence="13">The sequence shown here is derived from an EMBL/GenBank/DDBJ whole genome shotgun (WGS) entry which is preliminary data.</text>
</comment>
<evidence type="ECO:0000256" key="5">
    <source>
        <dbReference type="ARBA" id="ARBA00022490"/>
    </source>
</evidence>
<dbReference type="PROSITE" id="PS51464">
    <property type="entry name" value="SIS"/>
    <property type="match status" value="2"/>
</dbReference>
<dbReference type="GO" id="GO:0006002">
    <property type="term" value="P:fructose 6-phosphate metabolic process"/>
    <property type="evidence" value="ECO:0007669"/>
    <property type="project" value="TreeGrafter"/>
</dbReference>
<dbReference type="NCBIfam" id="TIGR01135">
    <property type="entry name" value="glmS"/>
    <property type="match status" value="1"/>
</dbReference>
<dbReference type="CDD" id="cd00714">
    <property type="entry name" value="GFAT"/>
    <property type="match status" value="1"/>
</dbReference>
<evidence type="ECO:0000256" key="2">
    <source>
        <dbReference type="ARBA" id="ARBA00004496"/>
    </source>
</evidence>
<organism evidence="13 14">
    <name type="scientific">Lentisphaera araneosa HTCC2155</name>
    <dbReference type="NCBI Taxonomy" id="313628"/>
    <lineage>
        <taxon>Bacteria</taxon>
        <taxon>Pseudomonadati</taxon>
        <taxon>Lentisphaerota</taxon>
        <taxon>Lentisphaeria</taxon>
        <taxon>Lentisphaerales</taxon>
        <taxon>Lentisphaeraceae</taxon>
        <taxon>Lentisphaera</taxon>
    </lineage>
</organism>
<dbReference type="Gene3D" id="3.60.20.10">
    <property type="entry name" value="Glutamine Phosphoribosylpyrophosphate, subunit 1, domain 1"/>
    <property type="match status" value="1"/>
</dbReference>
<dbReference type="PANTHER" id="PTHR10937">
    <property type="entry name" value="GLUCOSAMINE--FRUCTOSE-6-PHOSPHATE AMINOTRANSFERASE, ISOMERIZING"/>
    <property type="match status" value="1"/>
</dbReference>
<dbReference type="CDD" id="cd05009">
    <property type="entry name" value="SIS_GlmS_GlmD_2"/>
    <property type="match status" value="1"/>
</dbReference>
<dbReference type="InterPro" id="IPR046348">
    <property type="entry name" value="SIS_dom_sf"/>
</dbReference>
<feature type="active site" description="For Fru-6P isomerization activity" evidence="10">
    <location>
        <position position="605"/>
    </location>
</feature>
<dbReference type="GO" id="GO:0097367">
    <property type="term" value="F:carbohydrate derivative binding"/>
    <property type="evidence" value="ECO:0007669"/>
    <property type="project" value="InterPro"/>
</dbReference>
<evidence type="ECO:0000259" key="12">
    <source>
        <dbReference type="PROSITE" id="PS51464"/>
    </source>
</evidence>
<keyword evidence="8" id="KW-0677">Repeat</keyword>
<dbReference type="EMBL" id="ABCK01000005">
    <property type="protein sequence ID" value="EDM28406.1"/>
    <property type="molecule type" value="Genomic_DNA"/>
</dbReference>
<gene>
    <name evidence="10" type="primary">glmS</name>
    <name evidence="13" type="ORF">LNTAR_10836</name>
</gene>
<evidence type="ECO:0000256" key="7">
    <source>
        <dbReference type="ARBA" id="ARBA00022679"/>
    </source>
</evidence>
<dbReference type="InterPro" id="IPR029055">
    <property type="entry name" value="Ntn_hydrolases_N"/>
</dbReference>
<evidence type="ECO:0000313" key="13">
    <source>
        <dbReference type="EMBL" id="EDM28406.1"/>
    </source>
</evidence>
<dbReference type="RefSeq" id="WP_007277846.1">
    <property type="nucleotide sequence ID" value="NZ_ABCK01000005.1"/>
</dbReference>
<dbReference type="Pfam" id="PF13522">
    <property type="entry name" value="GATase_6"/>
    <property type="match status" value="1"/>
</dbReference>
<dbReference type="SUPFAM" id="SSF56235">
    <property type="entry name" value="N-terminal nucleophile aminohydrolases (Ntn hydrolases)"/>
    <property type="match status" value="1"/>
</dbReference>
<dbReference type="InterPro" id="IPR047084">
    <property type="entry name" value="GFAT_N"/>
</dbReference>
<accession>A6DIX0</accession>
<comment type="function">
    <text evidence="10">Catalyzes the first step in hexosamine metabolism, converting fructose-6P into glucosamine-6P using glutamine as a nitrogen source.</text>
</comment>
<dbReference type="PROSITE" id="PS51278">
    <property type="entry name" value="GATASE_TYPE_2"/>
    <property type="match status" value="1"/>
</dbReference>
<feature type="domain" description="SIS" evidence="12">
    <location>
        <begin position="462"/>
        <end position="600"/>
    </location>
</feature>
<dbReference type="Proteomes" id="UP000004947">
    <property type="component" value="Unassembled WGS sequence"/>
</dbReference>
<keyword evidence="9" id="KW-0315">Glutamine amidotransferase</keyword>
<evidence type="ECO:0000313" key="14">
    <source>
        <dbReference type="Proteomes" id="UP000004947"/>
    </source>
</evidence>
<feature type="initiator methionine" description="Removed" evidence="10">
    <location>
        <position position="1"/>
    </location>
</feature>
<evidence type="ECO:0000256" key="9">
    <source>
        <dbReference type="ARBA" id="ARBA00022962"/>
    </source>
</evidence>
<dbReference type="InterPro" id="IPR001347">
    <property type="entry name" value="SIS_dom"/>
</dbReference>
<dbReference type="HAMAP" id="MF_00164">
    <property type="entry name" value="GlmS"/>
    <property type="match status" value="1"/>
</dbReference>
<evidence type="ECO:0000256" key="10">
    <source>
        <dbReference type="HAMAP-Rule" id="MF_00164"/>
    </source>
</evidence>
<reference evidence="13 14" key="1">
    <citation type="journal article" date="2010" name="J. Bacteriol.">
        <title>Genome sequence of Lentisphaera araneosa HTCC2155T, the type species of the order Lentisphaerales in the phylum Lentisphaerae.</title>
        <authorList>
            <person name="Thrash J.C."/>
            <person name="Cho J.C."/>
            <person name="Vergin K.L."/>
            <person name="Morris R.M."/>
            <person name="Giovannoni S.J."/>
        </authorList>
    </citation>
    <scope>NUCLEOTIDE SEQUENCE [LARGE SCALE GENOMIC DNA]</scope>
    <source>
        <strain evidence="13 14">HTCC2155</strain>
    </source>
</reference>
<name>A6DIX0_9BACT</name>
<dbReference type="InterPro" id="IPR035490">
    <property type="entry name" value="GlmS/FrlB_SIS"/>
</dbReference>
<dbReference type="GO" id="GO:0005975">
    <property type="term" value="P:carbohydrate metabolic process"/>
    <property type="evidence" value="ECO:0007669"/>
    <property type="project" value="UniProtKB-UniRule"/>
</dbReference>
<evidence type="ECO:0000256" key="4">
    <source>
        <dbReference type="ARBA" id="ARBA00016090"/>
    </source>
</evidence>
<dbReference type="EC" id="2.6.1.16" evidence="3 10"/>
<dbReference type="AlphaFoldDB" id="A6DIX0"/>
<proteinExistence type="inferred from homology"/>
<evidence type="ECO:0000256" key="8">
    <source>
        <dbReference type="ARBA" id="ARBA00022737"/>
    </source>
</evidence>
<dbReference type="STRING" id="313628.LNTAR_10836"/>
<dbReference type="Gene3D" id="3.40.50.10490">
    <property type="entry name" value="Glucose-6-phosphate isomerase like protein, domain 1"/>
    <property type="match status" value="2"/>
</dbReference>
<evidence type="ECO:0000256" key="6">
    <source>
        <dbReference type="ARBA" id="ARBA00022576"/>
    </source>
</evidence>
<dbReference type="SUPFAM" id="SSF53697">
    <property type="entry name" value="SIS domain"/>
    <property type="match status" value="1"/>
</dbReference>
<feature type="domain" description="SIS" evidence="12">
    <location>
        <begin position="291"/>
        <end position="431"/>
    </location>
</feature>
<dbReference type="GO" id="GO:0005829">
    <property type="term" value="C:cytosol"/>
    <property type="evidence" value="ECO:0007669"/>
    <property type="project" value="TreeGrafter"/>
</dbReference>
<dbReference type="eggNOG" id="COG0449">
    <property type="taxonomic scope" value="Bacteria"/>
</dbReference>
<dbReference type="GO" id="GO:0006047">
    <property type="term" value="P:UDP-N-acetylglucosamine metabolic process"/>
    <property type="evidence" value="ECO:0007669"/>
    <property type="project" value="TreeGrafter"/>
</dbReference>
<comment type="subunit">
    <text evidence="10">Homodimer.</text>
</comment>
<dbReference type="InterPro" id="IPR017932">
    <property type="entry name" value="GATase_2_dom"/>
</dbReference>
<dbReference type="OrthoDB" id="106547at2"/>
<dbReference type="CDD" id="cd05008">
    <property type="entry name" value="SIS_GlmS_GlmD_1"/>
    <property type="match status" value="1"/>
</dbReference>
<feature type="active site" description="Nucleophile; for GATase activity" evidence="10">
    <location>
        <position position="2"/>
    </location>
</feature>
<dbReference type="GO" id="GO:0004360">
    <property type="term" value="F:glutamine-fructose-6-phosphate transaminase (isomerizing) activity"/>
    <property type="evidence" value="ECO:0007669"/>
    <property type="project" value="UniProtKB-UniRule"/>
</dbReference>
<keyword evidence="5 10" id="KW-0963">Cytoplasm</keyword>
<feature type="domain" description="Glutamine amidotransferase type-2" evidence="11">
    <location>
        <begin position="2"/>
        <end position="222"/>
    </location>
</feature>
<sequence>MCGIIAYAGEKNPLNVLINGLERLEYRGYDSAGISVLKDSDIYTVKAAGKVSSLAERIEADTQLEDVSQLHCGIAHTRWATHGGPTESNAHPHLGQNSRIALVHNGIIENYQELKNDLLAKGHTFKSETDTEILAHLIESHYDDDLKKAVSEALAKVEGAYGIAVISKDEPDTIITARFGSPIVIGLCKDEVIIASDINAIVQHTDRVVYLNDGDLAIVNKEGISFHDLTLKSVQRDEEKITHSAEEAQKGGFSTFMMKEIHDQPRAVRNSVRGHLDFDNATTSLGGLHMNPKELASIDRIQLFACGTSLNAALLGQYFFEDLVGIPCQVTQAADFRYRNPIIEKNTLAIALSQSGETADTLAAVHEAKRKGADLIAICNAVGSTIAREAGRGVYLHAGPEISVASTKAFTTQVSVLLQLAILLGRTKRLDRGQAADILKAIDQLPEQIEEVLKLSDSIRTITEKYTDVHSMFFIGRGYQYPVALEGALKVKEISYIHAEGYHAAELKHGPLALLDEKVPVVAICTNKDSAQKIVSNIRECSSRKSPVIAVVSEGIETPADDSITIPQAHPTTAPILAAVALQLFSFHIADLRGCSIDQPKNLAKSVTVE</sequence>
<keyword evidence="7 10" id="KW-0808">Transferase</keyword>
<dbReference type="NCBIfam" id="NF001484">
    <property type="entry name" value="PRK00331.1"/>
    <property type="match status" value="1"/>
</dbReference>
<dbReference type="InterPro" id="IPR005855">
    <property type="entry name" value="GFAT"/>
</dbReference>
<dbReference type="FunFam" id="3.40.50.10490:FF:000001">
    <property type="entry name" value="Glutamine--fructose-6-phosphate aminotransferase [isomerizing]"/>
    <property type="match status" value="1"/>
</dbReference>
<protein>
    <recommendedName>
        <fullName evidence="4 10">Glutamine--fructose-6-phosphate aminotransferase [isomerizing]</fullName>
        <ecNumber evidence="3 10">2.6.1.16</ecNumber>
    </recommendedName>
    <alternativeName>
        <fullName evidence="10">D-fructose-6-phosphate amidotransferase</fullName>
    </alternativeName>
    <alternativeName>
        <fullName evidence="10">GFAT</fullName>
    </alternativeName>
    <alternativeName>
        <fullName evidence="10">Glucosamine-6-phosphate synthase</fullName>
    </alternativeName>
    <alternativeName>
        <fullName evidence="10">Hexosephosphate aminotransferase</fullName>
    </alternativeName>
    <alternativeName>
        <fullName evidence="10">L-glutamine--D-fructose-6-phosphate amidotransferase</fullName>
    </alternativeName>
</protein>
<dbReference type="GO" id="GO:0006487">
    <property type="term" value="P:protein N-linked glycosylation"/>
    <property type="evidence" value="ECO:0007669"/>
    <property type="project" value="TreeGrafter"/>
</dbReference>
<evidence type="ECO:0000259" key="11">
    <source>
        <dbReference type="PROSITE" id="PS51278"/>
    </source>
</evidence>
<comment type="catalytic activity">
    <reaction evidence="1 10">
        <text>D-fructose 6-phosphate + L-glutamine = D-glucosamine 6-phosphate + L-glutamate</text>
        <dbReference type="Rhea" id="RHEA:13237"/>
        <dbReference type="ChEBI" id="CHEBI:29985"/>
        <dbReference type="ChEBI" id="CHEBI:58359"/>
        <dbReference type="ChEBI" id="CHEBI:58725"/>
        <dbReference type="ChEBI" id="CHEBI:61527"/>
        <dbReference type="EC" id="2.6.1.16"/>
    </reaction>
</comment>
<keyword evidence="6 10" id="KW-0032">Aminotransferase</keyword>
<dbReference type="PANTHER" id="PTHR10937:SF0">
    <property type="entry name" value="GLUTAMINE--FRUCTOSE-6-PHOSPHATE TRANSAMINASE (ISOMERIZING)"/>
    <property type="match status" value="1"/>
</dbReference>
<keyword evidence="14" id="KW-1185">Reference proteome</keyword>
<comment type="subcellular location">
    <subcellularLocation>
        <location evidence="2 10">Cytoplasm</location>
    </subcellularLocation>
</comment>